<dbReference type="SUPFAM" id="SSF52540">
    <property type="entry name" value="P-loop containing nucleoside triphosphate hydrolases"/>
    <property type="match status" value="1"/>
</dbReference>
<dbReference type="AlphaFoldDB" id="D6AA55"/>
<dbReference type="InterPro" id="IPR019734">
    <property type="entry name" value="TPR_rpt"/>
</dbReference>
<dbReference type="PANTHER" id="PTHR46630:SF1">
    <property type="entry name" value="TETRATRICOPEPTIDE REPEAT PROTEIN 29"/>
    <property type="match status" value="1"/>
</dbReference>
<organism evidence="8 9">
    <name type="scientific">Streptomyces viridosporus (strain ATCC 14672 / DSM 40746 / JCM 4963 / KCTC 9882 / NRRL B-12104 / FH 1290)</name>
    <name type="common">Streptomyces ghanaensis</name>
    <dbReference type="NCBI Taxonomy" id="566461"/>
    <lineage>
        <taxon>Bacteria</taxon>
        <taxon>Bacillati</taxon>
        <taxon>Actinomycetota</taxon>
        <taxon>Actinomycetes</taxon>
        <taxon>Kitasatosporales</taxon>
        <taxon>Streptomycetaceae</taxon>
        <taxon>Streptomyces</taxon>
    </lineage>
</organism>
<accession>D6AA55</accession>
<dbReference type="Gene3D" id="1.25.40.10">
    <property type="entry name" value="Tetratricopeptide repeat domain"/>
    <property type="match status" value="2"/>
</dbReference>
<dbReference type="PANTHER" id="PTHR46630">
    <property type="entry name" value="TETRATRICOPEPTIDE REPEAT PROTEIN 29"/>
    <property type="match status" value="1"/>
</dbReference>
<keyword evidence="2" id="KW-0963">Cytoplasm</keyword>
<reference evidence="9" key="1">
    <citation type="submission" date="2008-12" db="EMBL/GenBank/DDBJ databases">
        <title>Annotation of Streptomyces ghanaensis ATCC 14672.</title>
        <authorList>
            <consortium name="The Broad Institute Genome Sequencing Platform"/>
            <consortium name="Broad Institute Microbial Sequencing Center"/>
            <person name="Fischbach M."/>
            <person name="Ward D."/>
            <person name="Young S."/>
            <person name="Kodira C.D."/>
            <person name="Zeng Q."/>
            <person name="Koehrsen M."/>
            <person name="Godfrey P."/>
            <person name="Alvarado L."/>
            <person name="Berlin A.M."/>
            <person name="Borenstein D."/>
            <person name="Chen Z."/>
            <person name="Engels R."/>
            <person name="Freedman E."/>
            <person name="Gellesch M."/>
            <person name="Goldberg J."/>
            <person name="Griggs A."/>
            <person name="Gujja S."/>
            <person name="Heiman D.I."/>
            <person name="Hepburn T.A."/>
            <person name="Howarth C."/>
            <person name="Jen D."/>
            <person name="Larson L."/>
            <person name="Lewis B."/>
            <person name="Mehta T."/>
            <person name="Park D."/>
            <person name="Pearson M."/>
            <person name="Roberts A."/>
            <person name="Saif S."/>
            <person name="Shea T.D."/>
            <person name="Shenoy N."/>
            <person name="Sisk P."/>
            <person name="Stolte C."/>
            <person name="Sykes S.N."/>
            <person name="Walk T."/>
            <person name="White J."/>
            <person name="Yandava C."/>
            <person name="Straight P."/>
            <person name="Clardy J."/>
            <person name="Hung D."/>
            <person name="Kolter R."/>
            <person name="Mekalanos J."/>
            <person name="Walker S."/>
            <person name="Walsh C.T."/>
            <person name="Wieland B.L.C."/>
            <person name="Ilzarbe M."/>
            <person name="Galagan J."/>
            <person name="Nusbaum C."/>
            <person name="Birren B."/>
        </authorList>
    </citation>
    <scope>NUCLEOTIDE SEQUENCE [LARGE SCALE GENOMIC DNA]</scope>
    <source>
        <strain evidence="9">ATCC 14672 / DSM 40746 / JCM 4963 / KCTC 9882 / NRRL B-12104 / FH 1290</strain>
    </source>
</reference>
<feature type="compositionally biased region" description="Low complexity" evidence="7">
    <location>
        <begin position="255"/>
        <end position="268"/>
    </location>
</feature>
<evidence type="ECO:0000256" key="7">
    <source>
        <dbReference type="SAM" id="MobiDB-lite"/>
    </source>
</evidence>
<dbReference type="SUPFAM" id="SSF48452">
    <property type="entry name" value="TPR-like"/>
    <property type="match status" value="2"/>
</dbReference>
<evidence type="ECO:0000313" key="8">
    <source>
        <dbReference type="EMBL" id="EFE72150.2"/>
    </source>
</evidence>
<keyword evidence="4 6" id="KW-0802">TPR repeat</keyword>
<protein>
    <submittedName>
        <fullName evidence="8">Tetratricopeptide TPR_2</fullName>
    </submittedName>
</protein>
<evidence type="ECO:0000256" key="6">
    <source>
        <dbReference type="PROSITE-ProRule" id="PRU00339"/>
    </source>
</evidence>
<proteinExistence type="inferred from homology"/>
<feature type="repeat" description="TPR" evidence="6">
    <location>
        <begin position="574"/>
        <end position="607"/>
    </location>
</feature>
<dbReference type="PROSITE" id="PS50005">
    <property type="entry name" value="TPR"/>
    <property type="match status" value="2"/>
</dbReference>
<evidence type="ECO:0000313" key="9">
    <source>
        <dbReference type="Proteomes" id="UP000003824"/>
    </source>
</evidence>
<dbReference type="Proteomes" id="UP000003824">
    <property type="component" value="Unassembled WGS sequence"/>
</dbReference>
<evidence type="ECO:0000256" key="1">
    <source>
        <dbReference type="ARBA" id="ARBA00004496"/>
    </source>
</evidence>
<sequence length="732" mass="80995">MLLRQLGTEPERIPPTVEERAGLYRSLLQGFTSQGRAVLVVADNVSRADQVLPLVPVLGRHRLLTTSRHTLPTLISAGVTTLDLATLLPEGAVGLVREVLHRVDPAGRRVAAEPQAVAELVRLCGYLPLALHITAALLAMDPYQQIADLAAQLAGASSRLEHLDDGERAVRTSLDLSYRHLTPEQAELLALLALNPGPDFGLEAASVLAGAPADHVRPTLRELTRAHLLDHASSRWSMHDLVRDYAAEKTQAAPSSGERTSSGTGEWGQSRSEQDARRSHQRPWLSAFRKLGGPADTRATPADPQGLAPLYHQALGRLLNHYRVTAHYAAGRPSLLPRRIFSRSDGLAWLDSERANLVAAVKRARAAGFLKIAIDLPLILDDYLDQQRHFDDWITITAISRDAAHETGDKSAEACAWGNLGNAFRQSRRAEEAVAACERARELFQQLNERHYEAQACTNLGHALQEAGRVNEAITIYEDARALYQQLGFKRGEADVWDGLGKAFTRLGRIEDAIPALEHALDLYQQLHDLQGEAITWNSLGKALRIAERSEEAITAHQTARDLNQQFDNRHGEAASWQLLGQAFQDVGHFEEAIAAHQTARDLYQHTNDMIMAATSEGSLANALQATQRFNEAITALERARGLFRQRNERRGEAMSWEHQGIILQETGRIDEAITALERACALYRQLPDRQRERRSWNRLADALQEAGRLDEGVLARRHATEGHHDLDGDAM</sequence>
<dbReference type="GO" id="GO:0005737">
    <property type="term" value="C:cytoplasm"/>
    <property type="evidence" value="ECO:0007669"/>
    <property type="project" value="UniProtKB-SubCell"/>
</dbReference>
<evidence type="ECO:0000256" key="3">
    <source>
        <dbReference type="ARBA" id="ARBA00022737"/>
    </source>
</evidence>
<comment type="subcellular location">
    <subcellularLocation>
        <location evidence="1">Cytoplasm</location>
    </subcellularLocation>
</comment>
<keyword evidence="3" id="KW-0677">Repeat</keyword>
<dbReference type="eggNOG" id="COG0457">
    <property type="taxonomic scope" value="Bacteria"/>
</dbReference>
<dbReference type="InterPro" id="IPR051476">
    <property type="entry name" value="Bac_ResReg_Asp_Phosphatase"/>
</dbReference>
<dbReference type="InterPro" id="IPR011990">
    <property type="entry name" value="TPR-like_helical_dom_sf"/>
</dbReference>
<gene>
    <name evidence="8" type="ORF">SSFG_07385</name>
</gene>
<feature type="repeat" description="TPR" evidence="6">
    <location>
        <begin position="494"/>
        <end position="527"/>
    </location>
</feature>
<evidence type="ECO:0000256" key="4">
    <source>
        <dbReference type="ARBA" id="ARBA00022803"/>
    </source>
</evidence>
<name>D6AA55_STRV1</name>
<evidence type="ECO:0000256" key="2">
    <source>
        <dbReference type="ARBA" id="ARBA00022490"/>
    </source>
</evidence>
<feature type="region of interest" description="Disordered" evidence="7">
    <location>
        <begin position="248"/>
        <end position="283"/>
    </location>
</feature>
<dbReference type="Pfam" id="PF13424">
    <property type="entry name" value="TPR_12"/>
    <property type="match status" value="3"/>
</dbReference>
<dbReference type="SMART" id="SM00028">
    <property type="entry name" value="TPR"/>
    <property type="match status" value="7"/>
</dbReference>
<evidence type="ECO:0000256" key="5">
    <source>
        <dbReference type="ARBA" id="ARBA00038253"/>
    </source>
</evidence>
<dbReference type="InterPro" id="IPR027417">
    <property type="entry name" value="P-loop_NTPase"/>
</dbReference>
<dbReference type="EMBL" id="DS999641">
    <property type="protein sequence ID" value="EFE72150.2"/>
    <property type="molecule type" value="Genomic_DNA"/>
</dbReference>
<comment type="similarity">
    <text evidence="5">Belongs to the Rap family.</text>
</comment>